<name>A0A2P2NNW8_RHIMU</name>
<dbReference type="AlphaFoldDB" id="A0A2P2NNW8"/>
<evidence type="ECO:0000313" key="1">
    <source>
        <dbReference type="EMBL" id="MBX44202.1"/>
    </source>
</evidence>
<accession>A0A2P2NNW8</accession>
<sequence>MNFINNSLQNLNTSQMK</sequence>
<proteinExistence type="predicted"/>
<dbReference type="EMBL" id="GGEC01063718">
    <property type="protein sequence ID" value="MBX44202.1"/>
    <property type="molecule type" value="Transcribed_RNA"/>
</dbReference>
<organism evidence="1">
    <name type="scientific">Rhizophora mucronata</name>
    <name type="common">Asiatic mangrove</name>
    <dbReference type="NCBI Taxonomy" id="61149"/>
    <lineage>
        <taxon>Eukaryota</taxon>
        <taxon>Viridiplantae</taxon>
        <taxon>Streptophyta</taxon>
        <taxon>Embryophyta</taxon>
        <taxon>Tracheophyta</taxon>
        <taxon>Spermatophyta</taxon>
        <taxon>Magnoliopsida</taxon>
        <taxon>eudicotyledons</taxon>
        <taxon>Gunneridae</taxon>
        <taxon>Pentapetalae</taxon>
        <taxon>rosids</taxon>
        <taxon>fabids</taxon>
        <taxon>Malpighiales</taxon>
        <taxon>Rhizophoraceae</taxon>
        <taxon>Rhizophora</taxon>
    </lineage>
</organism>
<protein>
    <submittedName>
        <fullName evidence="1">Uncharacterized protein</fullName>
    </submittedName>
</protein>
<reference evidence="1" key="1">
    <citation type="submission" date="2018-02" db="EMBL/GenBank/DDBJ databases">
        <title>Rhizophora mucronata_Transcriptome.</title>
        <authorList>
            <person name="Meera S.P."/>
            <person name="Sreeshan A."/>
            <person name="Augustine A."/>
        </authorList>
    </citation>
    <scope>NUCLEOTIDE SEQUENCE</scope>
    <source>
        <tissue evidence="1">Leaf</tissue>
    </source>
</reference>